<dbReference type="InterPro" id="IPR011992">
    <property type="entry name" value="EF-hand-dom_pair"/>
</dbReference>
<dbReference type="GO" id="GO:0030234">
    <property type="term" value="F:enzyme regulator activity"/>
    <property type="evidence" value="ECO:0000318"/>
    <property type="project" value="GO_Central"/>
</dbReference>
<evidence type="ECO:0000313" key="5">
    <source>
        <dbReference type="EMBL" id="EFJ29481.1"/>
    </source>
</evidence>
<feature type="domain" description="EF-hand" evidence="4">
    <location>
        <begin position="120"/>
        <end position="155"/>
    </location>
</feature>
<dbReference type="InterPro" id="IPR018247">
    <property type="entry name" value="EF_Hand_1_Ca_BS"/>
</dbReference>
<dbReference type="FunCoup" id="D8REQ6">
    <property type="interactions" value="360"/>
</dbReference>
<evidence type="ECO:0000256" key="2">
    <source>
        <dbReference type="ARBA" id="ARBA00022737"/>
    </source>
</evidence>
<dbReference type="OMA" id="YECFLAS"/>
<dbReference type="GO" id="GO:0005509">
    <property type="term" value="F:calcium ion binding"/>
    <property type="evidence" value="ECO:0000318"/>
    <property type="project" value="GO_Central"/>
</dbReference>
<dbReference type="GO" id="GO:0005737">
    <property type="term" value="C:cytoplasm"/>
    <property type="evidence" value="ECO:0000318"/>
    <property type="project" value="GO_Central"/>
</dbReference>
<dbReference type="HOGENOM" id="CLU_061288_2_0_1"/>
<name>D8REQ6_SELML</name>
<evidence type="ECO:0000259" key="4">
    <source>
        <dbReference type="PROSITE" id="PS50222"/>
    </source>
</evidence>
<keyword evidence="6" id="KW-1185">Reference proteome</keyword>
<dbReference type="PROSITE" id="PS50222">
    <property type="entry name" value="EF_HAND_2"/>
    <property type="match status" value="4"/>
</dbReference>
<feature type="domain" description="EF-hand" evidence="4">
    <location>
        <begin position="44"/>
        <end position="79"/>
    </location>
</feature>
<dbReference type="KEGG" id="smo:SELMODRAFT_91501"/>
<accession>D8REQ6</accession>
<dbReference type="STRING" id="88036.D8REQ6"/>
<dbReference type="CDD" id="cd00051">
    <property type="entry name" value="EFh"/>
    <property type="match status" value="2"/>
</dbReference>
<keyword evidence="1" id="KW-0479">Metal-binding</keyword>
<protein>
    <recommendedName>
        <fullName evidence="4">EF-hand domain-containing protein</fullName>
    </recommendedName>
</protein>
<dbReference type="Gene3D" id="1.10.238.10">
    <property type="entry name" value="EF-hand"/>
    <property type="match status" value="2"/>
</dbReference>
<evidence type="ECO:0000256" key="3">
    <source>
        <dbReference type="ARBA" id="ARBA00022837"/>
    </source>
</evidence>
<dbReference type="PANTHER" id="PTHR10891">
    <property type="entry name" value="EF-HAND CALCIUM-BINDING DOMAIN CONTAINING PROTEIN"/>
    <property type="match status" value="1"/>
</dbReference>
<dbReference type="Gramene" id="EFJ29481">
    <property type="protein sequence ID" value="EFJ29481"/>
    <property type="gene ID" value="SELMODRAFT_91501"/>
</dbReference>
<keyword evidence="3" id="KW-0106">Calcium</keyword>
<organism evidence="6">
    <name type="scientific">Selaginella moellendorffii</name>
    <name type="common">Spikemoss</name>
    <dbReference type="NCBI Taxonomy" id="88036"/>
    <lineage>
        <taxon>Eukaryota</taxon>
        <taxon>Viridiplantae</taxon>
        <taxon>Streptophyta</taxon>
        <taxon>Embryophyta</taxon>
        <taxon>Tracheophyta</taxon>
        <taxon>Lycopodiopsida</taxon>
        <taxon>Selaginellales</taxon>
        <taxon>Selaginellaceae</taxon>
        <taxon>Selaginella</taxon>
    </lineage>
</organism>
<gene>
    <name evidence="5" type="ORF">SELMODRAFT_91501</name>
</gene>
<sequence>MNKQQHPRHIQELEHAFRYFDANGDGKISVAELGGVLKSLGENPSEEDLRTMVREVDADGDGFVDFDEFVHLNTEILGDALAASVEELKAAFYVFDTDKNGYISAEELYKVMFNLGEKGVTMEDCNRMIGGVDSDGDGFVNFEEFQRMMLSSSSSSAAPSTA</sequence>
<dbReference type="Proteomes" id="UP000001514">
    <property type="component" value="Unassembled WGS sequence"/>
</dbReference>
<dbReference type="InterPro" id="IPR039647">
    <property type="entry name" value="EF_hand_pair_protein_CML-like"/>
</dbReference>
<dbReference type="PROSITE" id="PS00018">
    <property type="entry name" value="EF_HAND_1"/>
    <property type="match status" value="4"/>
</dbReference>
<dbReference type="EMBL" id="GL377577">
    <property type="protein sequence ID" value="EFJ29481.1"/>
    <property type="molecule type" value="Genomic_DNA"/>
</dbReference>
<evidence type="ECO:0000256" key="1">
    <source>
        <dbReference type="ARBA" id="ARBA00022723"/>
    </source>
</evidence>
<evidence type="ECO:0000313" key="6">
    <source>
        <dbReference type="Proteomes" id="UP000001514"/>
    </source>
</evidence>
<dbReference type="eggNOG" id="KOG0027">
    <property type="taxonomic scope" value="Eukaryota"/>
</dbReference>
<dbReference type="SUPFAM" id="SSF47473">
    <property type="entry name" value="EF-hand"/>
    <property type="match status" value="1"/>
</dbReference>
<dbReference type="FunFam" id="1.10.238.10:FF:000336">
    <property type="entry name" value="HLH domain-containing protein"/>
    <property type="match status" value="1"/>
</dbReference>
<feature type="domain" description="EF-hand" evidence="4">
    <location>
        <begin position="83"/>
        <end position="118"/>
    </location>
</feature>
<keyword evidence="2" id="KW-0677">Repeat</keyword>
<dbReference type="SMART" id="SM00054">
    <property type="entry name" value="EFh"/>
    <property type="match status" value="4"/>
</dbReference>
<dbReference type="AlphaFoldDB" id="D8REQ6"/>
<dbReference type="FunFam" id="1.10.238.10:FF:000089">
    <property type="entry name" value="calmodulin-like protein 3"/>
    <property type="match status" value="1"/>
</dbReference>
<dbReference type="InterPro" id="IPR002048">
    <property type="entry name" value="EF_hand_dom"/>
</dbReference>
<dbReference type="InParanoid" id="D8REQ6"/>
<proteinExistence type="predicted"/>
<feature type="domain" description="EF-hand" evidence="4">
    <location>
        <begin position="8"/>
        <end position="43"/>
    </location>
</feature>
<dbReference type="Pfam" id="PF13499">
    <property type="entry name" value="EF-hand_7"/>
    <property type="match status" value="2"/>
</dbReference>
<reference evidence="5 6" key="1">
    <citation type="journal article" date="2011" name="Science">
        <title>The Selaginella genome identifies genetic changes associated with the evolution of vascular plants.</title>
        <authorList>
            <person name="Banks J.A."/>
            <person name="Nishiyama T."/>
            <person name="Hasebe M."/>
            <person name="Bowman J.L."/>
            <person name="Gribskov M."/>
            <person name="dePamphilis C."/>
            <person name="Albert V.A."/>
            <person name="Aono N."/>
            <person name="Aoyama T."/>
            <person name="Ambrose B.A."/>
            <person name="Ashton N.W."/>
            <person name="Axtell M.J."/>
            <person name="Barker E."/>
            <person name="Barker M.S."/>
            <person name="Bennetzen J.L."/>
            <person name="Bonawitz N.D."/>
            <person name="Chapple C."/>
            <person name="Cheng C."/>
            <person name="Correa L.G."/>
            <person name="Dacre M."/>
            <person name="DeBarry J."/>
            <person name="Dreyer I."/>
            <person name="Elias M."/>
            <person name="Engstrom E.M."/>
            <person name="Estelle M."/>
            <person name="Feng L."/>
            <person name="Finet C."/>
            <person name="Floyd S.K."/>
            <person name="Frommer W.B."/>
            <person name="Fujita T."/>
            <person name="Gramzow L."/>
            <person name="Gutensohn M."/>
            <person name="Harholt J."/>
            <person name="Hattori M."/>
            <person name="Heyl A."/>
            <person name="Hirai T."/>
            <person name="Hiwatashi Y."/>
            <person name="Ishikawa M."/>
            <person name="Iwata M."/>
            <person name="Karol K.G."/>
            <person name="Koehler B."/>
            <person name="Kolukisaoglu U."/>
            <person name="Kubo M."/>
            <person name="Kurata T."/>
            <person name="Lalonde S."/>
            <person name="Li K."/>
            <person name="Li Y."/>
            <person name="Litt A."/>
            <person name="Lyons E."/>
            <person name="Manning G."/>
            <person name="Maruyama T."/>
            <person name="Michael T.P."/>
            <person name="Mikami K."/>
            <person name="Miyazaki S."/>
            <person name="Morinaga S."/>
            <person name="Murata T."/>
            <person name="Mueller-Roeber B."/>
            <person name="Nelson D.R."/>
            <person name="Obara M."/>
            <person name="Oguri Y."/>
            <person name="Olmstead R.G."/>
            <person name="Onodera N."/>
            <person name="Petersen B.L."/>
            <person name="Pils B."/>
            <person name="Prigge M."/>
            <person name="Rensing S.A."/>
            <person name="Riano-Pachon D.M."/>
            <person name="Roberts A.W."/>
            <person name="Sato Y."/>
            <person name="Scheller H.V."/>
            <person name="Schulz B."/>
            <person name="Schulz C."/>
            <person name="Shakirov E.V."/>
            <person name="Shibagaki N."/>
            <person name="Shinohara N."/>
            <person name="Shippen D.E."/>
            <person name="Soerensen I."/>
            <person name="Sotooka R."/>
            <person name="Sugimoto N."/>
            <person name="Sugita M."/>
            <person name="Sumikawa N."/>
            <person name="Tanurdzic M."/>
            <person name="Theissen G."/>
            <person name="Ulvskov P."/>
            <person name="Wakazuki S."/>
            <person name="Weng J.K."/>
            <person name="Willats W.W."/>
            <person name="Wipf D."/>
            <person name="Wolf P.G."/>
            <person name="Yang L."/>
            <person name="Zimmer A.D."/>
            <person name="Zhu Q."/>
            <person name="Mitros T."/>
            <person name="Hellsten U."/>
            <person name="Loque D."/>
            <person name="Otillar R."/>
            <person name="Salamov A."/>
            <person name="Schmutz J."/>
            <person name="Shapiro H."/>
            <person name="Lindquist E."/>
            <person name="Lucas S."/>
            <person name="Rokhsar D."/>
            <person name="Grigoriev I.V."/>
        </authorList>
    </citation>
    <scope>NUCLEOTIDE SEQUENCE [LARGE SCALE GENOMIC DNA]</scope>
</reference>